<dbReference type="InterPro" id="IPR036249">
    <property type="entry name" value="Thioredoxin-like_sf"/>
</dbReference>
<dbReference type="eggNOG" id="KOG1672">
    <property type="taxonomic scope" value="Eukaryota"/>
</dbReference>
<dbReference type="OrthoDB" id="10257948at2759"/>
<dbReference type="PANTHER" id="PTHR21148">
    <property type="entry name" value="THIOREDOXIN DOMAIN-CONTAINING PROTEIN 9"/>
    <property type="match status" value="1"/>
</dbReference>
<protein>
    <recommendedName>
        <fullName evidence="4">Thioredoxin domain-containing protein</fullName>
    </recommendedName>
</protein>
<accession>R7YVE4</accession>
<dbReference type="HOGENOM" id="CLU_072378_0_1_1"/>
<proteinExistence type="predicted"/>
<dbReference type="OMA" id="CVIAFID"/>
<evidence type="ECO:0000256" key="1">
    <source>
        <dbReference type="SAM" id="MobiDB-lite"/>
    </source>
</evidence>
<keyword evidence="3" id="KW-1185">Reference proteome</keyword>
<gene>
    <name evidence="2" type="ORF">W97_05147</name>
</gene>
<dbReference type="Proteomes" id="UP000016924">
    <property type="component" value="Unassembled WGS sequence"/>
</dbReference>
<dbReference type="GeneID" id="19902458"/>
<dbReference type="Gene3D" id="3.40.30.10">
    <property type="entry name" value="Glutaredoxin"/>
    <property type="match status" value="1"/>
</dbReference>
<sequence>MPLDAKVASVLDKHRPSTTDSDDEDALISALEDENDSSLSAFREQRLQQLHAEVARAKEMRNVGHGSYTEVMDEKALMEMTTAKENRLCVVHFFHRDFGRCGVMDGHLETLAPTHLDTRFLRINVEAAPFLVTKLNIKVLPCVLAFVDGISVDRIVGFEGLGRTPDTFTTRDLEARLLRAGVLVRAKITGEGAGGRTGTIGKGRSKKAESDEDEGDDWD</sequence>
<dbReference type="SUPFAM" id="SSF52833">
    <property type="entry name" value="Thioredoxin-like"/>
    <property type="match status" value="1"/>
</dbReference>
<feature type="region of interest" description="Disordered" evidence="1">
    <location>
        <begin position="1"/>
        <end position="25"/>
    </location>
</feature>
<evidence type="ECO:0008006" key="4">
    <source>
        <dbReference type="Google" id="ProtNLM"/>
    </source>
</evidence>
<evidence type="ECO:0000313" key="3">
    <source>
        <dbReference type="Proteomes" id="UP000016924"/>
    </source>
</evidence>
<dbReference type="RefSeq" id="XP_007781222.1">
    <property type="nucleotide sequence ID" value="XM_007783032.1"/>
</dbReference>
<dbReference type="AlphaFoldDB" id="R7YVE4"/>
<feature type="region of interest" description="Disordered" evidence="1">
    <location>
        <begin position="193"/>
        <end position="219"/>
    </location>
</feature>
<dbReference type="CDD" id="cd02989">
    <property type="entry name" value="Phd_like_TxnDC9"/>
    <property type="match status" value="1"/>
</dbReference>
<evidence type="ECO:0000313" key="2">
    <source>
        <dbReference type="EMBL" id="EON65905.1"/>
    </source>
</evidence>
<reference evidence="3" key="1">
    <citation type="submission" date="2012-06" db="EMBL/GenBank/DDBJ databases">
        <title>The genome sequence of Coniosporium apollinis CBS 100218.</title>
        <authorList>
            <consortium name="The Broad Institute Genome Sequencing Platform"/>
            <person name="Cuomo C."/>
            <person name="Gorbushina A."/>
            <person name="Noack S."/>
            <person name="Walker B."/>
            <person name="Young S.K."/>
            <person name="Zeng Q."/>
            <person name="Gargeya S."/>
            <person name="Fitzgerald M."/>
            <person name="Haas B."/>
            <person name="Abouelleil A."/>
            <person name="Alvarado L."/>
            <person name="Arachchi H.M."/>
            <person name="Berlin A.M."/>
            <person name="Chapman S.B."/>
            <person name="Goldberg J."/>
            <person name="Griggs A."/>
            <person name="Gujja S."/>
            <person name="Hansen M."/>
            <person name="Howarth C."/>
            <person name="Imamovic A."/>
            <person name="Larimer J."/>
            <person name="McCowan C."/>
            <person name="Montmayeur A."/>
            <person name="Murphy C."/>
            <person name="Neiman D."/>
            <person name="Pearson M."/>
            <person name="Priest M."/>
            <person name="Roberts A."/>
            <person name="Saif S."/>
            <person name="Shea T."/>
            <person name="Sisk P."/>
            <person name="Sykes S."/>
            <person name="Wortman J."/>
            <person name="Nusbaum C."/>
            <person name="Birren B."/>
        </authorList>
    </citation>
    <scope>NUCLEOTIDE SEQUENCE [LARGE SCALE GENOMIC DNA]</scope>
    <source>
        <strain evidence="3">CBS 100218</strain>
    </source>
</reference>
<dbReference type="STRING" id="1168221.R7YVE4"/>
<dbReference type="EMBL" id="JH767577">
    <property type="protein sequence ID" value="EON65905.1"/>
    <property type="molecule type" value="Genomic_DNA"/>
</dbReference>
<organism evidence="2 3">
    <name type="scientific">Coniosporium apollinis (strain CBS 100218)</name>
    <name type="common">Rock-inhabiting black yeast</name>
    <dbReference type="NCBI Taxonomy" id="1168221"/>
    <lineage>
        <taxon>Eukaryota</taxon>
        <taxon>Fungi</taxon>
        <taxon>Dikarya</taxon>
        <taxon>Ascomycota</taxon>
        <taxon>Pezizomycotina</taxon>
        <taxon>Dothideomycetes</taxon>
        <taxon>Dothideomycetes incertae sedis</taxon>
        <taxon>Coniosporium</taxon>
    </lineage>
</organism>
<name>R7YVE4_CONA1</name>
<feature type="compositionally biased region" description="Acidic residues" evidence="1">
    <location>
        <begin position="210"/>
        <end position="219"/>
    </location>
</feature>